<reference evidence="2 3" key="1">
    <citation type="submission" date="2018-01" db="EMBL/GenBank/DDBJ databases">
        <title>The whole genome sequencing and assembly of Halobacillus litoralis ERB031 strain.</title>
        <authorList>
            <person name="Lee S.-J."/>
            <person name="Park M.-K."/>
            <person name="Kim J.-Y."/>
            <person name="Lee Y.-J."/>
            <person name="Yi H."/>
            <person name="Bahn Y.-S."/>
            <person name="Kim J.F."/>
            <person name="Lee D.-W."/>
        </authorList>
    </citation>
    <scope>NUCLEOTIDE SEQUENCE [LARGE SCALE GENOMIC DNA]</scope>
    <source>
        <strain evidence="2 3">ERB 031</strain>
    </source>
</reference>
<feature type="transmembrane region" description="Helical" evidence="1">
    <location>
        <begin position="59"/>
        <end position="81"/>
    </location>
</feature>
<dbReference type="KEGG" id="hli:HLI_05250"/>
<protein>
    <submittedName>
        <fullName evidence="2">Uncharacterized protein</fullName>
    </submittedName>
</protein>
<proteinExistence type="predicted"/>
<keyword evidence="1" id="KW-1133">Transmembrane helix</keyword>
<feature type="transmembrane region" description="Helical" evidence="1">
    <location>
        <begin position="30"/>
        <end position="52"/>
    </location>
</feature>
<feature type="transmembrane region" description="Helical" evidence="1">
    <location>
        <begin position="7"/>
        <end position="24"/>
    </location>
</feature>
<accession>A0A410MAE7</accession>
<organism evidence="2 3">
    <name type="scientific">Halobacillus litoralis</name>
    <dbReference type="NCBI Taxonomy" id="45668"/>
    <lineage>
        <taxon>Bacteria</taxon>
        <taxon>Bacillati</taxon>
        <taxon>Bacillota</taxon>
        <taxon>Bacilli</taxon>
        <taxon>Bacillales</taxon>
        <taxon>Bacillaceae</taxon>
        <taxon>Halobacillus</taxon>
    </lineage>
</organism>
<dbReference type="Proteomes" id="UP000287756">
    <property type="component" value="Chromosome"/>
</dbReference>
<evidence type="ECO:0000313" key="2">
    <source>
        <dbReference type="EMBL" id="QAS51677.1"/>
    </source>
</evidence>
<keyword evidence="1" id="KW-0472">Membrane</keyword>
<dbReference type="AlphaFoldDB" id="A0A410MAE7"/>
<evidence type="ECO:0000313" key="3">
    <source>
        <dbReference type="Proteomes" id="UP000287756"/>
    </source>
</evidence>
<gene>
    <name evidence="2" type="ORF">HLI_05250</name>
</gene>
<keyword evidence="1" id="KW-0812">Transmembrane</keyword>
<dbReference type="OrthoDB" id="2939543at2"/>
<evidence type="ECO:0000256" key="1">
    <source>
        <dbReference type="SAM" id="Phobius"/>
    </source>
</evidence>
<dbReference type="RefSeq" id="WP_128523629.1">
    <property type="nucleotide sequence ID" value="NZ_CP026118.1"/>
</dbReference>
<sequence>MLNSLRAGIGLQAIFFILFFGTLLPRMNNVIGAIICLTIGLLSLFIGIKSFLHQKDAVLPTLIIGTSVIIIAFTIFAYFMGEGGYPPLILQ</sequence>
<name>A0A410MAE7_9BACI</name>
<dbReference type="EMBL" id="CP026118">
    <property type="protein sequence ID" value="QAS51677.1"/>
    <property type="molecule type" value="Genomic_DNA"/>
</dbReference>